<dbReference type="Gene3D" id="3.40.640.10">
    <property type="entry name" value="Type I PLP-dependent aspartate aminotransferase-like (Major domain)"/>
    <property type="match status" value="1"/>
</dbReference>
<dbReference type="InterPro" id="IPR000192">
    <property type="entry name" value="Aminotrans_V_dom"/>
</dbReference>
<keyword evidence="1" id="KW-0663">Pyridoxal phosphate</keyword>
<name>A0A0A2WLJ2_9GAMM</name>
<sequence>MDLTRRRFLAAPVALTGGLSLLAALEAHASPLPDLSTWDAVRAQFSLDPAWAHFASFFIASHPAPVRDAIETWRRAMDRDPFQVIESGMFEEESKNVPLKVQTAIAHYIGGRAEDVALTRSTTEGLALIYHGLPLRAGDEVVVTTHDHYSHHESIRLANERSGATMRKIKLYDDAKDATVDSLVSNLLAGIGPKTRVVGLTWVHSSTGMRLPIREMAKALKARHPDVLLVMDGVHGIGAVDETIATMGPDYIAAGTHKWMFAPRGTGMLWANADGWGRLRPVVPNFTEWESYTAWTEDRAPNGPTNAARVAPGGFHAFEHQWAMSAAFEMHEAMGRKRVADRIAELNTRIKQQLAGHAKIHVHTPQSPALSAGLVAFEIDGMKPEDVVKRLREEKIVASTSPYAVVYARLAGSLVNTPEEVDRAAQAVVRLAG</sequence>
<accession>A0A0A2WLJ2</accession>
<dbReference type="PATRIC" id="fig|1300345.3.peg.1096"/>
<dbReference type="PROSITE" id="PS51318">
    <property type="entry name" value="TAT"/>
    <property type="match status" value="1"/>
</dbReference>
<reference evidence="4 5" key="1">
    <citation type="submission" date="2014-09" db="EMBL/GenBank/DDBJ databases">
        <title>Genome sequences of Lysobacter dokdonensis DS-58.</title>
        <authorList>
            <person name="Kim J.F."/>
            <person name="Kwak M.-J."/>
        </authorList>
    </citation>
    <scope>NUCLEOTIDE SEQUENCE [LARGE SCALE GENOMIC DNA]</scope>
    <source>
        <strain evidence="4 5">DS-58</strain>
    </source>
</reference>
<dbReference type="STRING" id="1300345.LF41_2530"/>
<dbReference type="SUPFAM" id="SSF53383">
    <property type="entry name" value="PLP-dependent transferases"/>
    <property type="match status" value="1"/>
</dbReference>
<proteinExistence type="predicted"/>
<dbReference type="RefSeq" id="WP_052116177.1">
    <property type="nucleotide sequence ID" value="NZ_JRKJ01000006.1"/>
</dbReference>
<gene>
    <name evidence="4" type="ORF">LF41_2530</name>
</gene>
<keyword evidence="4" id="KW-0456">Lyase</keyword>
<dbReference type="Pfam" id="PF00266">
    <property type="entry name" value="Aminotran_5"/>
    <property type="match status" value="1"/>
</dbReference>
<evidence type="ECO:0000259" key="3">
    <source>
        <dbReference type="Pfam" id="PF00266"/>
    </source>
</evidence>
<dbReference type="InterPro" id="IPR015421">
    <property type="entry name" value="PyrdxlP-dep_Trfase_major"/>
</dbReference>
<dbReference type="EMBL" id="JRKJ01000006">
    <property type="protein sequence ID" value="KGQ19592.1"/>
    <property type="molecule type" value="Genomic_DNA"/>
</dbReference>
<keyword evidence="5" id="KW-1185">Reference proteome</keyword>
<protein>
    <submittedName>
        <fullName evidence="4">Selenocysteine lyase</fullName>
    </submittedName>
</protein>
<keyword evidence="2" id="KW-0732">Signal</keyword>
<evidence type="ECO:0000313" key="5">
    <source>
        <dbReference type="Proteomes" id="UP000030518"/>
    </source>
</evidence>
<dbReference type="InterPro" id="IPR015422">
    <property type="entry name" value="PyrdxlP-dep_Trfase_small"/>
</dbReference>
<evidence type="ECO:0000256" key="2">
    <source>
        <dbReference type="SAM" id="SignalP"/>
    </source>
</evidence>
<comment type="caution">
    <text evidence="4">The sequence shown here is derived from an EMBL/GenBank/DDBJ whole genome shotgun (WGS) entry which is preliminary data.</text>
</comment>
<dbReference type="AlphaFoldDB" id="A0A0A2WLJ2"/>
<feature type="domain" description="Aminotransferase class V" evidence="3">
    <location>
        <begin position="99"/>
        <end position="400"/>
    </location>
</feature>
<dbReference type="eggNOG" id="COG0520">
    <property type="taxonomic scope" value="Bacteria"/>
</dbReference>
<dbReference type="InterPro" id="IPR015424">
    <property type="entry name" value="PyrdxlP-dep_Trfase"/>
</dbReference>
<evidence type="ECO:0000313" key="4">
    <source>
        <dbReference type="EMBL" id="KGQ19592.1"/>
    </source>
</evidence>
<dbReference type="PANTHER" id="PTHR43092">
    <property type="entry name" value="L-CYSTEINE DESULFHYDRASE"/>
    <property type="match status" value="1"/>
</dbReference>
<feature type="signal peptide" evidence="2">
    <location>
        <begin position="1"/>
        <end position="29"/>
    </location>
</feature>
<evidence type="ECO:0000256" key="1">
    <source>
        <dbReference type="ARBA" id="ARBA00022898"/>
    </source>
</evidence>
<feature type="chain" id="PRO_5001996401" evidence="2">
    <location>
        <begin position="30"/>
        <end position="433"/>
    </location>
</feature>
<dbReference type="OrthoDB" id="9764293at2"/>
<dbReference type="Gene3D" id="3.90.1150.10">
    <property type="entry name" value="Aspartate Aminotransferase, domain 1"/>
    <property type="match status" value="1"/>
</dbReference>
<dbReference type="InterPro" id="IPR006311">
    <property type="entry name" value="TAT_signal"/>
</dbReference>
<organism evidence="4 5">
    <name type="scientific">Lysobacter dokdonensis DS-58</name>
    <dbReference type="NCBI Taxonomy" id="1300345"/>
    <lineage>
        <taxon>Bacteria</taxon>
        <taxon>Pseudomonadati</taxon>
        <taxon>Pseudomonadota</taxon>
        <taxon>Gammaproteobacteria</taxon>
        <taxon>Lysobacterales</taxon>
        <taxon>Lysobacteraceae</taxon>
        <taxon>Noviluteimonas</taxon>
    </lineage>
</organism>
<dbReference type="GO" id="GO:0016829">
    <property type="term" value="F:lyase activity"/>
    <property type="evidence" value="ECO:0007669"/>
    <property type="project" value="UniProtKB-KW"/>
</dbReference>
<dbReference type="Proteomes" id="UP000030518">
    <property type="component" value="Unassembled WGS sequence"/>
</dbReference>
<dbReference type="PANTHER" id="PTHR43092:SF6">
    <property type="entry name" value="BLR1280 PROTEIN"/>
    <property type="match status" value="1"/>
</dbReference>